<dbReference type="GO" id="GO:0008270">
    <property type="term" value="F:zinc ion binding"/>
    <property type="evidence" value="ECO:0007669"/>
    <property type="project" value="UniProtKB-KW"/>
</dbReference>
<reference evidence="6 7" key="1">
    <citation type="journal article" date="2017" name="Nat. Commun.">
        <title>Genome assembly with in vitro proximity ligation data and whole-genome triplication in lettuce.</title>
        <authorList>
            <person name="Reyes-Chin-Wo S."/>
            <person name="Wang Z."/>
            <person name="Yang X."/>
            <person name="Kozik A."/>
            <person name="Arikit S."/>
            <person name="Song C."/>
            <person name="Xia L."/>
            <person name="Froenicke L."/>
            <person name="Lavelle D.O."/>
            <person name="Truco M.J."/>
            <person name="Xia R."/>
            <person name="Zhu S."/>
            <person name="Xu C."/>
            <person name="Xu H."/>
            <person name="Xu X."/>
            <person name="Cox K."/>
            <person name="Korf I."/>
            <person name="Meyers B.C."/>
            <person name="Michelmore R.W."/>
        </authorList>
    </citation>
    <scope>NUCLEOTIDE SEQUENCE [LARGE SCALE GENOMIC DNA]</scope>
    <source>
        <strain evidence="7">cv. Salinas</strain>
        <tissue evidence="6">Seedlings</tissue>
    </source>
</reference>
<proteinExistence type="predicted"/>
<dbReference type="Gene3D" id="3.30.420.10">
    <property type="entry name" value="Ribonuclease H-like superfamily/Ribonuclease H"/>
    <property type="match status" value="1"/>
</dbReference>
<dbReference type="InterPro" id="IPR057670">
    <property type="entry name" value="SH3_retrovirus"/>
</dbReference>
<dbReference type="SUPFAM" id="SSF53098">
    <property type="entry name" value="Ribonuclease H-like"/>
    <property type="match status" value="1"/>
</dbReference>
<feature type="region of interest" description="Disordered" evidence="3">
    <location>
        <begin position="701"/>
        <end position="732"/>
    </location>
</feature>
<dbReference type="Pfam" id="PF00665">
    <property type="entry name" value="rve"/>
    <property type="match status" value="1"/>
</dbReference>
<dbReference type="Proteomes" id="UP000235145">
    <property type="component" value="Unassembled WGS sequence"/>
</dbReference>
<keyword evidence="2" id="KW-0479">Metal-binding</keyword>
<keyword evidence="7" id="KW-1185">Reference proteome</keyword>
<feature type="region of interest" description="Disordered" evidence="3">
    <location>
        <begin position="206"/>
        <end position="252"/>
    </location>
</feature>
<dbReference type="InterPro" id="IPR036397">
    <property type="entry name" value="RNaseH_sf"/>
</dbReference>
<dbReference type="InterPro" id="IPR054722">
    <property type="entry name" value="PolX-like_BBD"/>
</dbReference>
<feature type="domain" description="CCHC-type" evidence="4">
    <location>
        <begin position="259"/>
        <end position="273"/>
    </location>
</feature>
<dbReference type="SUPFAM" id="SSF56672">
    <property type="entry name" value="DNA/RNA polymerases"/>
    <property type="match status" value="1"/>
</dbReference>
<dbReference type="GO" id="GO:0015074">
    <property type="term" value="P:DNA integration"/>
    <property type="evidence" value="ECO:0007669"/>
    <property type="project" value="InterPro"/>
</dbReference>
<gene>
    <name evidence="6" type="ORF">LSAT_V11C100016800</name>
</gene>
<dbReference type="PROSITE" id="PS50158">
    <property type="entry name" value="ZF_CCHC"/>
    <property type="match status" value="1"/>
</dbReference>
<dbReference type="InterPro" id="IPR036875">
    <property type="entry name" value="Znf_CCHC_sf"/>
</dbReference>
<dbReference type="InterPro" id="IPR043502">
    <property type="entry name" value="DNA/RNA_pol_sf"/>
</dbReference>
<organism evidence="6 7">
    <name type="scientific">Lactuca sativa</name>
    <name type="common">Garden lettuce</name>
    <dbReference type="NCBI Taxonomy" id="4236"/>
    <lineage>
        <taxon>Eukaryota</taxon>
        <taxon>Viridiplantae</taxon>
        <taxon>Streptophyta</taxon>
        <taxon>Embryophyta</taxon>
        <taxon>Tracheophyta</taxon>
        <taxon>Spermatophyta</taxon>
        <taxon>Magnoliopsida</taxon>
        <taxon>eudicotyledons</taxon>
        <taxon>Gunneridae</taxon>
        <taxon>Pentapetalae</taxon>
        <taxon>asterids</taxon>
        <taxon>campanulids</taxon>
        <taxon>Asterales</taxon>
        <taxon>Asteraceae</taxon>
        <taxon>Cichorioideae</taxon>
        <taxon>Cichorieae</taxon>
        <taxon>Lactucinae</taxon>
        <taxon>Lactuca</taxon>
    </lineage>
</organism>
<feature type="compositionally biased region" description="Basic residues" evidence="3">
    <location>
        <begin position="233"/>
        <end position="244"/>
    </location>
</feature>
<evidence type="ECO:0000313" key="6">
    <source>
        <dbReference type="EMBL" id="KAJ0224562.1"/>
    </source>
</evidence>
<keyword evidence="2" id="KW-0863">Zinc-finger</keyword>
<dbReference type="Pfam" id="PF13976">
    <property type="entry name" value="gag_pre-integrs"/>
    <property type="match status" value="1"/>
</dbReference>
<dbReference type="Pfam" id="PF07727">
    <property type="entry name" value="RVT_2"/>
    <property type="match status" value="1"/>
</dbReference>
<keyword evidence="1" id="KW-0645">Protease</keyword>
<keyword evidence="1" id="KW-0064">Aspartyl protease</keyword>
<dbReference type="PROSITE" id="PS50994">
    <property type="entry name" value="INTEGRASE"/>
    <property type="match status" value="1"/>
</dbReference>
<evidence type="ECO:0008006" key="8">
    <source>
        <dbReference type="Google" id="ProtNLM"/>
    </source>
</evidence>
<evidence type="ECO:0000313" key="7">
    <source>
        <dbReference type="Proteomes" id="UP000235145"/>
    </source>
</evidence>
<dbReference type="AlphaFoldDB" id="A0A9R1WKR4"/>
<evidence type="ECO:0000259" key="5">
    <source>
        <dbReference type="PROSITE" id="PS50994"/>
    </source>
</evidence>
<sequence>MESGDSVKEMTSKFEKLNKFEGQDFRRWQKKMKFLLTTLKVVYVLSTPMPVLPESVKDEPLEATRKRSKWENDDYICRGHILNGMSDSLFDIYQNFESAKEPWDSLESKYMAEDASSKKFLISNFMGYKMIDSRPVMEQFHEMLRILGQFAQHNLKMDEAISMAVIIYKLPPSWKDFKHNLKHNKEELTLTQLGIHLRIEESIRTQELDNNPKGKNQVGSSSVNMVEGESSKNPKKSNGKRKFKGKDDKSSNKNAKLVCWNCNKPGHFKKDCRLRKVNKDGAGPSGSKDPEKQQDQISDDKIAWWVDSGATSHVCKDLYWFKNFQPIEDGSVVKMGNNLVSEIVLNNCGYKQVLESDKYILSRHGSFMGFRYICNGMIRLNISYPSSDNSICMASSSSNNNFHKSELWHARLGHIHYKRLKDMSKMSLIPAFDMKNNEKCKTCMLTKITRQPFKDVVRESKVLDLIYSDLCDFHATPSLGNKKYVVTFIDDASRYCYIYLLHSKDETLDKFKIYKQQVELHKNELIKVLHIDRGGEYYDPNYFESTGIIHQTTAPYTPQQNGVAERKNRTLKEMVNSMLSYSGLSEGFWGEAMLTVCYILNRTPNKRSKNTPYELWCKKVPNLSYLKVWGCRAVVRLTEPKRKTLGERGIDCIFIGYAEHSKAYRFYVLESNDSVSVNTVIESRDAIFDEERFTSIPRPRDMIHQSSSKSTTQAEVVSSGASSVPEPRKSTRARKAKSFGYGFQLYLVEGTRNETISQHQHQYCFNIEEDPKTFSEAMASRDVHFWKEAIHDEIDSIMHKNTWVLADLPPGCKALGCKWILKRKMKVDGTIDKYKARLVIQGFRQKEGIDFFDTYAPVARISTIRLLLALAAIHNLVIHQMDVKTAYLNGDLDEEIYIKQPEGFVMPGNEHKVCKLKKSLYGLKQAPKKWHQKFDDVVLSNGFALNQADKCVYSKFDTSGKGVMICLYVDDMLIFGTDLEEVDKTKKFLSSSFDMKDMGEAEILKKFNFENCSLVSTPIDPSLKLLPNKGSPMSQLEYSRAIGCLMYVMISTRHDIAYPVGRLSRYTSNPSSHHWQVVSRVFKYLKGTMNYGLTYSEYPSVLEGYSDAS</sequence>
<evidence type="ECO:0000256" key="2">
    <source>
        <dbReference type="PROSITE-ProRule" id="PRU00047"/>
    </source>
</evidence>
<dbReference type="Pfam" id="PF22936">
    <property type="entry name" value="Pol_BBD"/>
    <property type="match status" value="1"/>
</dbReference>
<feature type="domain" description="Integrase catalytic" evidence="5">
    <location>
        <begin position="448"/>
        <end position="620"/>
    </location>
</feature>
<comment type="caution">
    <text evidence="6">The sequence shown here is derived from an EMBL/GenBank/DDBJ whole genome shotgun (WGS) entry which is preliminary data.</text>
</comment>
<dbReference type="Gene3D" id="4.10.60.10">
    <property type="entry name" value="Zinc finger, CCHC-type"/>
    <property type="match status" value="1"/>
</dbReference>
<name>A0A9R1WKR4_LACSA</name>
<dbReference type="GO" id="GO:0003676">
    <property type="term" value="F:nucleic acid binding"/>
    <property type="evidence" value="ECO:0007669"/>
    <property type="project" value="InterPro"/>
</dbReference>
<dbReference type="InterPro" id="IPR001584">
    <property type="entry name" value="Integrase_cat-core"/>
</dbReference>
<dbReference type="InterPro" id="IPR001878">
    <property type="entry name" value="Znf_CCHC"/>
</dbReference>
<protein>
    <recommendedName>
        <fullName evidence="8">Zinc finger, CCHC-type</fullName>
    </recommendedName>
</protein>
<dbReference type="Pfam" id="PF25597">
    <property type="entry name" value="SH3_retrovirus"/>
    <property type="match status" value="1"/>
</dbReference>
<dbReference type="GO" id="GO:0004190">
    <property type="term" value="F:aspartic-type endopeptidase activity"/>
    <property type="evidence" value="ECO:0007669"/>
    <property type="project" value="UniProtKB-KW"/>
</dbReference>
<feature type="compositionally biased region" description="Polar residues" evidence="3">
    <location>
        <begin position="213"/>
        <end position="224"/>
    </location>
</feature>
<feature type="compositionally biased region" description="Polar residues" evidence="3">
    <location>
        <begin position="704"/>
        <end position="722"/>
    </location>
</feature>
<dbReference type="InterPro" id="IPR013103">
    <property type="entry name" value="RVT_2"/>
</dbReference>
<evidence type="ECO:0000259" key="4">
    <source>
        <dbReference type="PROSITE" id="PS50158"/>
    </source>
</evidence>
<accession>A0A9R1WKR4</accession>
<dbReference type="InterPro" id="IPR012337">
    <property type="entry name" value="RNaseH-like_sf"/>
</dbReference>
<evidence type="ECO:0000256" key="3">
    <source>
        <dbReference type="SAM" id="MobiDB-lite"/>
    </source>
</evidence>
<keyword evidence="2" id="KW-0862">Zinc</keyword>
<dbReference type="PANTHER" id="PTHR47592:SF29">
    <property type="entry name" value="ZINC FINGER, CCHC-TYPE"/>
    <property type="match status" value="1"/>
</dbReference>
<evidence type="ECO:0000256" key="1">
    <source>
        <dbReference type="ARBA" id="ARBA00022750"/>
    </source>
</evidence>
<dbReference type="Pfam" id="PF00098">
    <property type="entry name" value="zf-CCHC"/>
    <property type="match status" value="1"/>
</dbReference>
<dbReference type="EMBL" id="NBSK02000001">
    <property type="protein sequence ID" value="KAJ0224562.1"/>
    <property type="molecule type" value="Genomic_DNA"/>
</dbReference>
<feature type="region of interest" description="Disordered" evidence="3">
    <location>
        <begin position="273"/>
        <end position="296"/>
    </location>
</feature>
<dbReference type="SUPFAM" id="SSF57756">
    <property type="entry name" value="Retrovirus zinc finger-like domains"/>
    <property type="match status" value="1"/>
</dbReference>
<dbReference type="InterPro" id="IPR025724">
    <property type="entry name" value="GAG-pre-integrase_dom"/>
</dbReference>
<dbReference type="Pfam" id="PF14223">
    <property type="entry name" value="Retrotran_gag_2"/>
    <property type="match status" value="1"/>
</dbReference>
<dbReference type="PANTHER" id="PTHR47592">
    <property type="entry name" value="PBF68 PROTEIN"/>
    <property type="match status" value="1"/>
</dbReference>
<dbReference type="SMART" id="SM00343">
    <property type="entry name" value="ZnF_C2HC"/>
    <property type="match status" value="1"/>
</dbReference>
<keyword evidence="1" id="KW-0378">Hydrolase</keyword>